<keyword evidence="3 6" id="KW-0349">Heme</keyword>
<keyword evidence="8" id="KW-1133">Transmembrane helix</keyword>
<gene>
    <name evidence="9" type="ORF">B0I35DRAFT_421248</name>
</gene>
<evidence type="ECO:0000256" key="2">
    <source>
        <dbReference type="ARBA" id="ARBA00004685"/>
    </source>
</evidence>
<reference evidence="9" key="1">
    <citation type="journal article" date="2021" name="Nat. Commun.">
        <title>Genetic determinants of endophytism in the Arabidopsis root mycobiome.</title>
        <authorList>
            <person name="Mesny F."/>
            <person name="Miyauchi S."/>
            <person name="Thiergart T."/>
            <person name="Pickel B."/>
            <person name="Atanasova L."/>
            <person name="Karlsson M."/>
            <person name="Huettel B."/>
            <person name="Barry K.W."/>
            <person name="Haridas S."/>
            <person name="Chen C."/>
            <person name="Bauer D."/>
            <person name="Andreopoulos W."/>
            <person name="Pangilinan J."/>
            <person name="LaButti K."/>
            <person name="Riley R."/>
            <person name="Lipzen A."/>
            <person name="Clum A."/>
            <person name="Drula E."/>
            <person name="Henrissat B."/>
            <person name="Kohler A."/>
            <person name="Grigoriev I.V."/>
            <person name="Martin F.M."/>
            <person name="Hacquard S."/>
        </authorList>
    </citation>
    <scope>NUCLEOTIDE SEQUENCE</scope>
    <source>
        <strain evidence="9">MPI-CAGE-CH-0235</strain>
    </source>
</reference>
<keyword evidence="7" id="KW-0560">Oxidoreductase</keyword>
<dbReference type="GO" id="GO:0020037">
    <property type="term" value="F:heme binding"/>
    <property type="evidence" value="ECO:0007669"/>
    <property type="project" value="InterPro"/>
</dbReference>
<keyword evidence="8" id="KW-0472">Membrane</keyword>
<dbReference type="InterPro" id="IPR036396">
    <property type="entry name" value="Cyt_P450_sf"/>
</dbReference>
<evidence type="ECO:0000256" key="3">
    <source>
        <dbReference type="ARBA" id="ARBA00022617"/>
    </source>
</evidence>
<evidence type="ECO:0000256" key="8">
    <source>
        <dbReference type="SAM" id="Phobius"/>
    </source>
</evidence>
<evidence type="ECO:0000313" key="9">
    <source>
        <dbReference type="EMBL" id="KAH7325816.1"/>
    </source>
</evidence>
<evidence type="ECO:0000256" key="6">
    <source>
        <dbReference type="PIRSR" id="PIRSR602401-1"/>
    </source>
</evidence>
<comment type="cofactor">
    <cofactor evidence="1 6">
        <name>heme</name>
        <dbReference type="ChEBI" id="CHEBI:30413"/>
    </cofactor>
</comment>
<keyword evidence="8" id="KW-0812">Transmembrane</keyword>
<dbReference type="InterPro" id="IPR017972">
    <property type="entry name" value="Cyt_P450_CS"/>
</dbReference>
<evidence type="ECO:0000313" key="10">
    <source>
        <dbReference type="Proteomes" id="UP000813444"/>
    </source>
</evidence>
<dbReference type="AlphaFoldDB" id="A0A8K0WUP0"/>
<name>A0A8K0WUP0_9HYPO</name>
<dbReference type="PROSITE" id="PS00086">
    <property type="entry name" value="CYTOCHROME_P450"/>
    <property type="match status" value="1"/>
</dbReference>
<comment type="similarity">
    <text evidence="7">Belongs to the cytochrome P450 family.</text>
</comment>
<dbReference type="Gene3D" id="1.10.630.10">
    <property type="entry name" value="Cytochrome P450"/>
    <property type="match status" value="1"/>
</dbReference>
<evidence type="ECO:0000256" key="1">
    <source>
        <dbReference type="ARBA" id="ARBA00001971"/>
    </source>
</evidence>
<proteinExistence type="inferred from homology"/>
<dbReference type="InterPro" id="IPR002401">
    <property type="entry name" value="Cyt_P450_E_grp-I"/>
</dbReference>
<evidence type="ECO:0000256" key="7">
    <source>
        <dbReference type="RuleBase" id="RU000461"/>
    </source>
</evidence>
<feature type="binding site" description="axial binding residue" evidence="6">
    <location>
        <position position="551"/>
    </location>
    <ligand>
        <name>heme</name>
        <dbReference type="ChEBI" id="CHEBI:30413"/>
    </ligand>
    <ligandPart>
        <name>Fe</name>
        <dbReference type="ChEBI" id="CHEBI:18248"/>
    </ligandPart>
</feature>
<dbReference type="SUPFAM" id="SSF48264">
    <property type="entry name" value="Cytochrome P450"/>
    <property type="match status" value="1"/>
</dbReference>
<keyword evidence="10" id="KW-1185">Reference proteome</keyword>
<feature type="transmembrane region" description="Helical" evidence="8">
    <location>
        <begin position="93"/>
        <end position="114"/>
    </location>
</feature>
<evidence type="ECO:0000256" key="5">
    <source>
        <dbReference type="ARBA" id="ARBA00023004"/>
    </source>
</evidence>
<keyword evidence="5 6" id="KW-0408">Iron</keyword>
<evidence type="ECO:0000256" key="4">
    <source>
        <dbReference type="ARBA" id="ARBA00022723"/>
    </source>
</evidence>
<dbReference type="PANTHER" id="PTHR24305">
    <property type="entry name" value="CYTOCHROME P450"/>
    <property type="match status" value="1"/>
</dbReference>
<dbReference type="GO" id="GO:0004497">
    <property type="term" value="F:monooxygenase activity"/>
    <property type="evidence" value="ECO:0007669"/>
    <property type="project" value="UniProtKB-KW"/>
</dbReference>
<dbReference type="GO" id="GO:0005506">
    <property type="term" value="F:iron ion binding"/>
    <property type="evidence" value="ECO:0007669"/>
    <property type="project" value="InterPro"/>
</dbReference>
<organism evidence="9 10">
    <name type="scientific">Stachybotrys elegans</name>
    <dbReference type="NCBI Taxonomy" id="80388"/>
    <lineage>
        <taxon>Eukaryota</taxon>
        <taxon>Fungi</taxon>
        <taxon>Dikarya</taxon>
        <taxon>Ascomycota</taxon>
        <taxon>Pezizomycotina</taxon>
        <taxon>Sordariomycetes</taxon>
        <taxon>Hypocreomycetidae</taxon>
        <taxon>Hypocreales</taxon>
        <taxon>Stachybotryaceae</taxon>
        <taxon>Stachybotrys</taxon>
    </lineage>
</organism>
<dbReference type="PANTHER" id="PTHR24305:SF164">
    <property type="entry name" value="P450, PUTATIVE (EUROFUNG)-RELATED"/>
    <property type="match status" value="1"/>
</dbReference>
<dbReference type="Pfam" id="PF00067">
    <property type="entry name" value="p450"/>
    <property type="match status" value="1"/>
</dbReference>
<dbReference type="OrthoDB" id="1470350at2759"/>
<dbReference type="GO" id="GO:0016705">
    <property type="term" value="F:oxidoreductase activity, acting on paired donors, with incorporation or reduction of molecular oxygen"/>
    <property type="evidence" value="ECO:0007669"/>
    <property type="project" value="InterPro"/>
</dbReference>
<dbReference type="CDD" id="cd11059">
    <property type="entry name" value="CYP_fungal"/>
    <property type="match status" value="1"/>
</dbReference>
<dbReference type="PRINTS" id="PR00385">
    <property type="entry name" value="P450"/>
</dbReference>
<dbReference type="PRINTS" id="PR00463">
    <property type="entry name" value="EP450I"/>
</dbReference>
<comment type="caution">
    <text evidence="9">The sequence shown here is derived from an EMBL/GenBank/DDBJ whole genome shotgun (WGS) entry which is preliminary data.</text>
</comment>
<keyword evidence="7" id="KW-0503">Monooxygenase</keyword>
<accession>A0A8K0WUP0</accession>
<dbReference type="EMBL" id="JAGPNK010000002">
    <property type="protein sequence ID" value="KAH7325816.1"/>
    <property type="molecule type" value="Genomic_DNA"/>
</dbReference>
<dbReference type="InterPro" id="IPR001128">
    <property type="entry name" value="Cyt_P450"/>
</dbReference>
<protein>
    <submittedName>
        <fullName evidence="9">Cytochrome P450</fullName>
    </submittedName>
</protein>
<sequence>MTWNSAPFAPPPGLSYLPSLPRLRFRRLESSTSDAIDAGDDGSSVSGLVTSDEFYPSCGRGYLFRCGLVEAKTLAWVSSSTVMIAILDKVKMASWPAIIVYSASSLALATYLILEPLFLNPLSRIPGPKLFALTKWRLALEDWKGTRTQAIDRLHRQYGPAVRIGPSEVSFNSLSALRTIYGPGSRYGRTYFYRMFDVYGKQNLFTFHSPVEHGQRKKLVSHAYSKTTMLKPPAASMVEDKVHKYMKLIESEPDHVSDVFNTLHYYSLDNITAFLYGKYGSTSAMDGSEAHRALIGDILDPARRRLSWFTVHLPSLTRWLYTRTDLMESLVAPFLPMQKPATYTGIRKFALDVYTSFKNHKQGKETGIEDDGHGSSIMERLWQHHNTQRENGMDDLEIASECADHFLAGIDTTSDTLMFLVWSLSQPRNKVFQEKLRQEVLGIPAESLNERGYPTVEASDKCAYLQAIIKETLRLYAPLPSYEPRSVQVDSEVDGYAIPADTVVGIQPYTLHRNPEVFEDPLTFNPERWLGPQAAEANRWFWAFSSGGRMCIGLHLAMAEMTTLTAAIYRTYQTNLAPAFKQASPGITARFEMFYDERFPTIKEHSCIIKFQSFDGSV</sequence>
<keyword evidence="4 6" id="KW-0479">Metal-binding</keyword>
<dbReference type="InterPro" id="IPR050121">
    <property type="entry name" value="Cytochrome_P450_monoxygenase"/>
</dbReference>
<comment type="pathway">
    <text evidence="2">Mycotoxin biosynthesis.</text>
</comment>
<dbReference type="Proteomes" id="UP000813444">
    <property type="component" value="Unassembled WGS sequence"/>
</dbReference>